<keyword evidence="3" id="KW-1133">Transmembrane helix</keyword>
<keyword evidence="1" id="KW-0853">WD repeat</keyword>
<dbReference type="Pfam" id="PF00400">
    <property type="entry name" value="WD40"/>
    <property type="match status" value="2"/>
</dbReference>
<evidence type="ECO:0000313" key="4">
    <source>
        <dbReference type="EMBL" id="VDN26934.1"/>
    </source>
</evidence>
<evidence type="ECO:0008006" key="6">
    <source>
        <dbReference type="Google" id="ProtNLM"/>
    </source>
</evidence>
<gene>
    <name evidence="4" type="ORF">CGOC_LOCUS10526</name>
</gene>
<dbReference type="SMART" id="SM00320">
    <property type="entry name" value="WD40"/>
    <property type="match status" value="3"/>
</dbReference>
<dbReference type="SUPFAM" id="SSF50978">
    <property type="entry name" value="WD40 repeat-like"/>
    <property type="match status" value="1"/>
</dbReference>
<dbReference type="InterPro" id="IPR015943">
    <property type="entry name" value="WD40/YVTN_repeat-like_dom_sf"/>
</dbReference>
<dbReference type="OrthoDB" id="200924at2759"/>
<reference evidence="4 5" key="1">
    <citation type="submission" date="2018-11" db="EMBL/GenBank/DDBJ databases">
        <authorList>
            <consortium name="Pathogen Informatics"/>
        </authorList>
    </citation>
    <scope>NUCLEOTIDE SEQUENCE [LARGE SCALE GENOMIC DNA]</scope>
</reference>
<proteinExistence type="predicted"/>
<dbReference type="InterPro" id="IPR001680">
    <property type="entry name" value="WD40_rpt"/>
</dbReference>
<dbReference type="AlphaFoldDB" id="A0A3P7MBY5"/>
<dbReference type="PANTHER" id="PTHR44321:SF1">
    <property type="entry name" value="TRANSDUCIN BETA-LIKE PROTEIN 2"/>
    <property type="match status" value="1"/>
</dbReference>
<evidence type="ECO:0000256" key="2">
    <source>
        <dbReference type="SAM" id="MobiDB-lite"/>
    </source>
</evidence>
<feature type="transmembrane region" description="Helical" evidence="3">
    <location>
        <begin position="12"/>
        <end position="31"/>
    </location>
</feature>
<dbReference type="InterPro" id="IPR036322">
    <property type="entry name" value="WD40_repeat_dom_sf"/>
</dbReference>
<feature type="region of interest" description="Disordered" evidence="2">
    <location>
        <begin position="38"/>
        <end position="69"/>
    </location>
</feature>
<feature type="compositionally biased region" description="Acidic residues" evidence="2">
    <location>
        <begin position="43"/>
        <end position="53"/>
    </location>
</feature>
<keyword evidence="5" id="KW-1185">Reference proteome</keyword>
<dbReference type="GO" id="GO:0030968">
    <property type="term" value="P:endoplasmic reticulum unfolded protein response"/>
    <property type="evidence" value="ECO:0007669"/>
    <property type="project" value="TreeGrafter"/>
</dbReference>
<evidence type="ECO:0000313" key="5">
    <source>
        <dbReference type="Proteomes" id="UP000271889"/>
    </source>
</evidence>
<dbReference type="GO" id="GO:0005783">
    <property type="term" value="C:endoplasmic reticulum"/>
    <property type="evidence" value="ECO:0007669"/>
    <property type="project" value="TreeGrafter"/>
</dbReference>
<evidence type="ECO:0000256" key="1">
    <source>
        <dbReference type="PROSITE-ProRule" id="PRU00221"/>
    </source>
</evidence>
<accession>A0A3P7MBY5</accession>
<dbReference type="PANTHER" id="PTHR44321">
    <property type="entry name" value="TRANSDUCIN BETA-LIKE PROTEIN 2"/>
    <property type="match status" value="1"/>
</dbReference>
<feature type="compositionally biased region" description="Basic and acidic residues" evidence="2">
    <location>
        <begin position="57"/>
        <end position="69"/>
    </location>
</feature>
<dbReference type="EMBL" id="UYRV01111679">
    <property type="protein sequence ID" value="VDN26934.1"/>
    <property type="molecule type" value="Genomic_DNA"/>
</dbReference>
<feature type="repeat" description="WD" evidence="1">
    <location>
        <begin position="193"/>
        <end position="225"/>
    </location>
</feature>
<dbReference type="Proteomes" id="UP000271889">
    <property type="component" value="Unassembled WGS sequence"/>
</dbReference>
<dbReference type="InterPro" id="IPR042410">
    <property type="entry name" value="WBSCR13"/>
</dbReference>
<protein>
    <recommendedName>
        <fullName evidence="6">Anaphase-promoting complex subunit 4 WD40 domain-containing protein</fullName>
    </recommendedName>
</protein>
<dbReference type="Gene3D" id="2.130.10.10">
    <property type="entry name" value="YVTN repeat-like/Quinoprotein amine dehydrogenase"/>
    <property type="match status" value="1"/>
</dbReference>
<dbReference type="PROSITE" id="PS50082">
    <property type="entry name" value="WD_REPEATS_2"/>
    <property type="match status" value="1"/>
</dbReference>
<organism evidence="4 5">
    <name type="scientific">Cylicostephanus goldi</name>
    <name type="common">Nematode worm</name>
    <dbReference type="NCBI Taxonomy" id="71465"/>
    <lineage>
        <taxon>Eukaryota</taxon>
        <taxon>Metazoa</taxon>
        <taxon>Ecdysozoa</taxon>
        <taxon>Nematoda</taxon>
        <taxon>Chromadorea</taxon>
        <taxon>Rhabditida</taxon>
        <taxon>Rhabditina</taxon>
        <taxon>Rhabditomorpha</taxon>
        <taxon>Strongyloidea</taxon>
        <taxon>Strongylidae</taxon>
        <taxon>Cylicostephanus</taxon>
    </lineage>
</organism>
<keyword evidence="3" id="KW-0472">Membrane</keyword>
<evidence type="ECO:0000256" key="3">
    <source>
        <dbReference type="SAM" id="Phobius"/>
    </source>
</evidence>
<sequence length="241" mass="26717">MLDIEKMDMATLISALVGILVIMISSIFFFITKESQESKREEELPEEGEEEGAGDAPHAESKKGGKGRKNDQWKAKLAVYKLVKKEAGGTYKFVHVENVSFPSPHTLDISHCGISSTGKYLMSASPDMKIVLYDIHGNILKILEPKLSTLFDAVLSPDGRFVAVCGFTPDVIVYDVTFNREGVFQDAKKAFNLTDHHSGVFSVAFNSNASRAVTVSRDGFWRVFDTDIRYNAGQETQVINK</sequence>
<name>A0A3P7MBY5_CYLGO</name>
<keyword evidence="3" id="KW-0812">Transmembrane</keyword>